<dbReference type="EMBL" id="CP090896">
    <property type="protein sequence ID" value="ULT81521.1"/>
    <property type="molecule type" value="Genomic_DNA"/>
</dbReference>
<evidence type="ECO:0000256" key="1">
    <source>
        <dbReference type="SAM" id="MobiDB-lite"/>
    </source>
</evidence>
<accession>A0AAE8ZPZ1</accession>
<dbReference type="Proteomes" id="UP000827892">
    <property type="component" value="Chromosome X"/>
</dbReference>
<evidence type="ECO:0000313" key="2">
    <source>
        <dbReference type="EMBL" id="ULT81521.1"/>
    </source>
</evidence>
<reference evidence="2 3" key="1">
    <citation type="submission" date="2022-05" db="EMBL/GenBank/DDBJ databases">
        <title>Chromosome-level reference genomes for two strains of Caenorhabditis briggsae: an improved platform for comparative genomics.</title>
        <authorList>
            <person name="Stevens L."/>
            <person name="Andersen E.C."/>
        </authorList>
    </citation>
    <scope>NUCLEOTIDE SEQUENCE [LARGE SCALE GENOMIC DNA]</scope>
    <source>
        <strain evidence="2">QX1410_ONT</strain>
        <tissue evidence="2">Whole-organism</tissue>
    </source>
</reference>
<gene>
    <name evidence="2" type="ORF">L3Y34_011463</name>
</gene>
<dbReference type="AlphaFoldDB" id="A0AAE8ZPZ1"/>
<evidence type="ECO:0000313" key="3">
    <source>
        <dbReference type="Proteomes" id="UP000827892"/>
    </source>
</evidence>
<proteinExistence type="predicted"/>
<name>A0AAE8ZPZ1_CAEBR</name>
<sequence length="89" mass="9643">MTQRISQGTLPSSRAVGSPSEKLPRSAAPFKAISVLDFARPDSRFAQYLAIAVGLSSAILDGVSDLHSSEFNHLTVSKDHHDTQDHKLQ</sequence>
<organism evidence="2 3">
    <name type="scientific">Caenorhabditis briggsae</name>
    <dbReference type="NCBI Taxonomy" id="6238"/>
    <lineage>
        <taxon>Eukaryota</taxon>
        <taxon>Metazoa</taxon>
        <taxon>Ecdysozoa</taxon>
        <taxon>Nematoda</taxon>
        <taxon>Chromadorea</taxon>
        <taxon>Rhabditida</taxon>
        <taxon>Rhabditina</taxon>
        <taxon>Rhabditomorpha</taxon>
        <taxon>Rhabditoidea</taxon>
        <taxon>Rhabditidae</taxon>
        <taxon>Peloderinae</taxon>
        <taxon>Caenorhabditis</taxon>
    </lineage>
</organism>
<feature type="region of interest" description="Disordered" evidence="1">
    <location>
        <begin position="1"/>
        <end position="25"/>
    </location>
</feature>
<feature type="compositionally biased region" description="Polar residues" evidence="1">
    <location>
        <begin position="1"/>
        <end position="12"/>
    </location>
</feature>
<protein>
    <submittedName>
        <fullName evidence="2">Uncharacterized protein</fullName>
    </submittedName>
</protein>